<dbReference type="Pfam" id="PF00512">
    <property type="entry name" value="HisKA"/>
    <property type="match status" value="1"/>
</dbReference>
<name>A0A5R9L1L5_9BACT</name>
<keyword evidence="9 13" id="KW-1133">Transmembrane helix</keyword>
<dbReference type="InterPro" id="IPR036890">
    <property type="entry name" value="HATPase_C_sf"/>
</dbReference>
<dbReference type="SMART" id="SM00448">
    <property type="entry name" value="REC"/>
    <property type="match status" value="1"/>
</dbReference>
<dbReference type="InterPro" id="IPR036641">
    <property type="entry name" value="HPT_dom_sf"/>
</dbReference>
<dbReference type="InterPro" id="IPR004358">
    <property type="entry name" value="Sig_transdc_His_kin-like_C"/>
</dbReference>
<evidence type="ECO:0000256" key="9">
    <source>
        <dbReference type="ARBA" id="ARBA00022989"/>
    </source>
</evidence>
<dbReference type="InterPro" id="IPR001789">
    <property type="entry name" value="Sig_transdc_resp-reg_receiver"/>
</dbReference>
<dbReference type="SMART" id="SM00388">
    <property type="entry name" value="HisKA"/>
    <property type="match status" value="1"/>
</dbReference>
<evidence type="ECO:0000259" key="14">
    <source>
        <dbReference type="PROSITE" id="PS50109"/>
    </source>
</evidence>
<feature type="domain" description="Response regulatory" evidence="15">
    <location>
        <begin position="479"/>
        <end position="594"/>
    </location>
</feature>
<dbReference type="InterPro" id="IPR005467">
    <property type="entry name" value="His_kinase_dom"/>
</dbReference>
<keyword evidence="6 13" id="KW-0812">Transmembrane</keyword>
<gene>
    <name evidence="16" type="ORF">FEN17_00995</name>
</gene>
<dbReference type="GO" id="GO:0005886">
    <property type="term" value="C:plasma membrane"/>
    <property type="evidence" value="ECO:0007669"/>
    <property type="project" value="UniProtKB-SubCell"/>
</dbReference>
<dbReference type="Gene3D" id="1.20.120.160">
    <property type="entry name" value="HPT domain"/>
    <property type="match status" value="1"/>
</dbReference>
<accession>A0A5R9L1L5</accession>
<dbReference type="GO" id="GO:0005524">
    <property type="term" value="F:ATP binding"/>
    <property type="evidence" value="ECO:0007669"/>
    <property type="project" value="UniProtKB-KW"/>
</dbReference>
<keyword evidence="11 13" id="KW-0472">Membrane</keyword>
<comment type="catalytic activity">
    <reaction evidence="1">
        <text>ATP + protein L-histidine = ADP + protein N-phospho-L-histidine.</text>
        <dbReference type="EC" id="2.7.13.3"/>
    </reaction>
</comment>
<dbReference type="OrthoDB" id="9781208at2"/>
<dbReference type="PROSITE" id="PS50109">
    <property type="entry name" value="HIS_KIN"/>
    <property type="match status" value="1"/>
</dbReference>
<sequence>MKIRNLVIYITAGFIVGIIALVLAQYVTRTNVEELISGNESLLKEYRLSKELIGLQKDLLLLDNTIKTAATTGDSGKITDFEKDIAKIREDAETLKKSQVAARYTQNLDLLIGEKIMLSRQLVDSFYTAGKPLPEQFVARHRALRLSEQITTLTHQIDTTGRIALAEKLKSVDRSGQKVMNWNVYIIVLVLVLLSGVFVIIIQRMKKQAELINQLNTSEKKLKEAVLVKENFLANMSHEIRTPLNAILGYTDLLKKEKLEDEARLHLTTVHQSGETLLAIVNDILDLSKIESGMLRIEQVPFDVRNLVKSSVAMFRHKSDEKGVALHLDISPDIPETLIGDATRLTQILINLIGNAVKFTLKGQITVAVRAQNIDLDKIEAVFEIIDTGIGIEPGKLETIFERFRQAEDSTTRQFGGTGLGLSIVRDLVLLQNGDIDVHSKLGSGTSVTVIIPYQIGQVPVSKNSEHLPAKPLVLNDQKALIVEDNPINQGLMAKFMQEFSIKYAIAENGKEALQILQNETFDIILTDIQMPEMDGYTLTTQIRQTLKLGIPIIAMTANAMPGEREKCIGYGMNDHLPKPIREADLQRIFSEYLHIKSASHAHASHSNPTDFTIIDLGYMREISGGDEEYEKLVTSQFLDLVPAQLEALSAAFYHRNNPEIRHIAHNLKTTISIMGLDEKLFTELDSLENEELDEDRQEILIRKVALVCEEALAEARSFHSQFTP</sequence>
<dbReference type="SUPFAM" id="SSF55874">
    <property type="entry name" value="ATPase domain of HSP90 chaperone/DNA topoisomerase II/histidine kinase"/>
    <property type="match status" value="1"/>
</dbReference>
<evidence type="ECO:0000256" key="12">
    <source>
        <dbReference type="PROSITE-ProRule" id="PRU00169"/>
    </source>
</evidence>
<evidence type="ECO:0000256" key="1">
    <source>
        <dbReference type="ARBA" id="ARBA00000085"/>
    </source>
</evidence>
<dbReference type="FunFam" id="3.30.565.10:FF:000010">
    <property type="entry name" value="Sensor histidine kinase RcsC"/>
    <property type="match status" value="1"/>
</dbReference>
<comment type="caution">
    <text evidence="16">The sequence shown here is derived from an EMBL/GenBank/DDBJ whole genome shotgun (WGS) entry which is preliminary data.</text>
</comment>
<dbReference type="EC" id="2.7.13.3" evidence="3"/>
<feature type="modified residue" description="4-aspartylphosphate" evidence="12">
    <location>
        <position position="528"/>
    </location>
</feature>
<dbReference type="InterPro" id="IPR011006">
    <property type="entry name" value="CheY-like_superfamily"/>
</dbReference>
<dbReference type="EMBL" id="VCEJ01000002">
    <property type="protein sequence ID" value="TLV02249.1"/>
    <property type="molecule type" value="Genomic_DNA"/>
</dbReference>
<dbReference type="PANTHER" id="PTHR45339:SF1">
    <property type="entry name" value="HYBRID SIGNAL TRANSDUCTION HISTIDINE KINASE J"/>
    <property type="match status" value="1"/>
</dbReference>
<dbReference type="GO" id="GO:0000155">
    <property type="term" value="F:phosphorelay sensor kinase activity"/>
    <property type="evidence" value="ECO:0007669"/>
    <property type="project" value="InterPro"/>
</dbReference>
<dbReference type="CDD" id="cd17546">
    <property type="entry name" value="REC_hyHK_CKI1_RcsC-like"/>
    <property type="match status" value="1"/>
</dbReference>
<evidence type="ECO:0000313" key="17">
    <source>
        <dbReference type="Proteomes" id="UP000306402"/>
    </source>
</evidence>
<dbReference type="SUPFAM" id="SSF47226">
    <property type="entry name" value="Histidine-containing phosphotransfer domain, HPT domain"/>
    <property type="match status" value="1"/>
</dbReference>
<dbReference type="CDD" id="cd16922">
    <property type="entry name" value="HATPase_EvgS-ArcB-TorS-like"/>
    <property type="match status" value="1"/>
</dbReference>
<evidence type="ECO:0000313" key="16">
    <source>
        <dbReference type="EMBL" id="TLV02249.1"/>
    </source>
</evidence>
<dbReference type="Pfam" id="PF00072">
    <property type="entry name" value="Response_reg"/>
    <property type="match status" value="1"/>
</dbReference>
<keyword evidence="10" id="KW-0902">Two-component regulatory system</keyword>
<dbReference type="CDD" id="cd00082">
    <property type="entry name" value="HisKA"/>
    <property type="match status" value="1"/>
</dbReference>
<feature type="domain" description="Histidine kinase" evidence="14">
    <location>
        <begin position="235"/>
        <end position="456"/>
    </location>
</feature>
<evidence type="ECO:0000256" key="6">
    <source>
        <dbReference type="ARBA" id="ARBA00022692"/>
    </source>
</evidence>
<keyword evidence="8" id="KW-0067">ATP-binding</keyword>
<evidence type="ECO:0000256" key="4">
    <source>
        <dbReference type="ARBA" id="ARBA00022475"/>
    </source>
</evidence>
<evidence type="ECO:0000256" key="5">
    <source>
        <dbReference type="ARBA" id="ARBA00022553"/>
    </source>
</evidence>
<dbReference type="PROSITE" id="PS50110">
    <property type="entry name" value="RESPONSE_REGULATORY"/>
    <property type="match status" value="1"/>
</dbReference>
<dbReference type="InterPro" id="IPR003594">
    <property type="entry name" value="HATPase_dom"/>
</dbReference>
<feature type="transmembrane region" description="Helical" evidence="13">
    <location>
        <begin position="182"/>
        <end position="202"/>
    </location>
</feature>
<dbReference type="AlphaFoldDB" id="A0A5R9L1L5"/>
<evidence type="ECO:0000256" key="2">
    <source>
        <dbReference type="ARBA" id="ARBA00004651"/>
    </source>
</evidence>
<dbReference type="Gene3D" id="1.10.287.130">
    <property type="match status" value="1"/>
</dbReference>
<dbReference type="InterPro" id="IPR036097">
    <property type="entry name" value="HisK_dim/P_sf"/>
</dbReference>
<dbReference type="Gene3D" id="3.30.565.10">
    <property type="entry name" value="Histidine kinase-like ATPase, C-terminal domain"/>
    <property type="match status" value="1"/>
</dbReference>
<dbReference type="SUPFAM" id="SSF47384">
    <property type="entry name" value="Homodimeric domain of signal transducing histidine kinase"/>
    <property type="match status" value="1"/>
</dbReference>
<dbReference type="RefSeq" id="WP_138363458.1">
    <property type="nucleotide sequence ID" value="NZ_VCEJ01000002.1"/>
</dbReference>
<dbReference type="SMART" id="SM00387">
    <property type="entry name" value="HATPase_c"/>
    <property type="match status" value="1"/>
</dbReference>
<keyword evidence="17" id="KW-1185">Reference proteome</keyword>
<dbReference type="PANTHER" id="PTHR45339">
    <property type="entry name" value="HYBRID SIGNAL TRANSDUCTION HISTIDINE KINASE J"/>
    <property type="match status" value="1"/>
</dbReference>
<dbReference type="SUPFAM" id="SSF52172">
    <property type="entry name" value="CheY-like"/>
    <property type="match status" value="1"/>
</dbReference>
<organism evidence="16 17">
    <name type="scientific">Dyadobacter luticola</name>
    <dbReference type="NCBI Taxonomy" id="1979387"/>
    <lineage>
        <taxon>Bacteria</taxon>
        <taxon>Pseudomonadati</taxon>
        <taxon>Bacteroidota</taxon>
        <taxon>Cytophagia</taxon>
        <taxon>Cytophagales</taxon>
        <taxon>Spirosomataceae</taxon>
        <taxon>Dyadobacter</taxon>
    </lineage>
</organism>
<dbReference type="Gene3D" id="3.40.50.2300">
    <property type="match status" value="1"/>
</dbReference>
<reference evidence="16 17" key="1">
    <citation type="submission" date="2019-05" db="EMBL/GenBank/DDBJ databases">
        <authorList>
            <person name="Qu J.-H."/>
        </authorList>
    </citation>
    <scope>NUCLEOTIDE SEQUENCE [LARGE SCALE GENOMIC DNA]</scope>
    <source>
        <strain evidence="16 17">T17</strain>
    </source>
</reference>
<evidence type="ECO:0000256" key="13">
    <source>
        <dbReference type="SAM" id="Phobius"/>
    </source>
</evidence>
<feature type="transmembrane region" description="Helical" evidence="13">
    <location>
        <begin position="7"/>
        <end position="27"/>
    </location>
</feature>
<evidence type="ECO:0000256" key="3">
    <source>
        <dbReference type="ARBA" id="ARBA00012438"/>
    </source>
</evidence>
<evidence type="ECO:0000256" key="11">
    <source>
        <dbReference type="ARBA" id="ARBA00023136"/>
    </source>
</evidence>
<comment type="subcellular location">
    <subcellularLocation>
        <location evidence="2">Cell membrane</location>
        <topology evidence="2">Multi-pass membrane protein</topology>
    </subcellularLocation>
</comment>
<protein>
    <recommendedName>
        <fullName evidence="3">histidine kinase</fullName>
        <ecNumber evidence="3">2.7.13.3</ecNumber>
    </recommendedName>
</protein>
<evidence type="ECO:0000256" key="8">
    <source>
        <dbReference type="ARBA" id="ARBA00022840"/>
    </source>
</evidence>
<evidence type="ECO:0000256" key="7">
    <source>
        <dbReference type="ARBA" id="ARBA00022741"/>
    </source>
</evidence>
<keyword evidence="7" id="KW-0547">Nucleotide-binding</keyword>
<dbReference type="InterPro" id="IPR003661">
    <property type="entry name" value="HisK_dim/P_dom"/>
</dbReference>
<keyword evidence="4" id="KW-1003">Cell membrane</keyword>
<dbReference type="PRINTS" id="PR00344">
    <property type="entry name" value="BCTRLSENSOR"/>
</dbReference>
<evidence type="ECO:0000256" key="10">
    <source>
        <dbReference type="ARBA" id="ARBA00023012"/>
    </source>
</evidence>
<proteinExistence type="predicted"/>
<keyword evidence="5 12" id="KW-0597">Phosphoprotein</keyword>
<evidence type="ECO:0000259" key="15">
    <source>
        <dbReference type="PROSITE" id="PS50110"/>
    </source>
</evidence>
<dbReference type="Pfam" id="PF02518">
    <property type="entry name" value="HATPase_c"/>
    <property type="match status" value="1"/>
</dbReference>
<dbReference type="Proteomes" id="UP000306402">
    <property type="component" value="Unassembled WGS sequence"/>
</dbReference>